<keyword evidence="2" id="KW-0446">Lipid-binding</keyword>
<dbReference type="InterPro" id="IPR031259">
    <property type="entry name" value="ILBP"/>
</dbReference>
<dbReference type="Gene3D" id="2.40.128.20">
    <property type="match status" value="1"/>
</dbReference>
<keyword evidence="4" id="KW-1185">Reference proteome</keyword>
<gene>
    <name evidence="3" type="ORF">PENTCL1PPCAC_27125</name>
</gene>
<evidence type="ECO:0000256" key="2">
    <source>
        <dbReference type="ARBA" id="ARBA00023121"/>
    </source>
</evidence>
<proteinExistence type="inferred from homology"/>
<organism evidence="3 4">
    <name type="scientific">Pristionchus entomophagus</name>
    <dbReference type="NCBI Taxonomy" id="358040"/>
    <lineage>
        <taxon>Eukaryota</taxon>
        <taxon>Metazoa</taxon>
        <taxon>Ecdysozoa</taxon>
        <taxon>Nematoda</taxon>
        <taxon>Chromadorea</taxon>
        <taxon>Rhabditida</taxon>
        <taxon>Rhabditina</taxon>
        <taxon>Diplogasteromorpha</taxon>
        <taxon>Diplogasteroidea</taxon>
        <taxon>Neodiplogasteridae</taxon>
        <taxon>Pristionchus</taxon>
    </lineage>
</organism>
<dbReference type="EMBL" id="BTSX01000006">
    <property type="protein sequence ID" value="GMT04951.1"/>
    <property type="molecule type" value="Genomic_DNA"/>
</dbReference>
<dbReference type="GO" id="GO:0008289">
    <property type="term" value="F:lipid binding"/>
    <property type="evidence" value="ECO:0007669"/>
    <property type="project" value="UniProtKB-KW"/>
</dbReference>
<comment type="similarity">
    <text evidence="1">Belongs to the calycin superfamily. Fatty-acid binding protein (FABP) family.</text>
</comment>
<accession>A0AAV5UDA5</accession>
<comment type="caution">
    <text evidence="3">The sequence shown here is derived from an EMBL/GenBank/DDBJ whole genome shotgun (WGS) entry which is preliminary data.</text>
</comment>
<evidence type="ECO:0000256" key="1">
    <source>
        <dbReference type="ARBA" id="ARBA00008390"/>
    </source>
</evidence>
<protein>
    <recommendedName>
        <fullName evidence="5">Lipocalin/cytosolic fatty-acid binding domain-containing protein</fullName>
    </recommendedName>
</protein>
<dbReference type="InterPro" id="IPR012674">
    <property type="entry name" value="Calycin"/>
</dbReference>
<reference evidence="3" key="1">
    <citation type="submission" date="2023-10" db="EMBL/GenBank/DDBJ databases">
        <title>Genome assembly of Pristionchus species.</title>
        <authorList>
            <person name="Yoshida K."/>
            <person name="Sommer R.J."/>
        </authorList>
    </citation>
    <scope>NUCLEOTIDE SEQUENCE</scope>
    <source>
        <strain evidence="3">RS0144</strain>
    </source>
</reference>
<dbReference type="InterPro" id="IPR000463">
    <property type="entry name" value="Fatty_acid-bd"/>
</dbReference>
<evidence type="ECO:0000313" key="3">
    <source>
        <dbReference type="EMBL" id="GMT04951.1"/>
    </source>
</evidence>
<dbReference type="PANTHER" id="PTHR11955">
    <property type="entry name" value="FATTY ACID BINDING PROTEIN"/>
    <property type="match status" value="1"/>
</dbReference>
<feature type="non-terminal residue" evidence="3">
    <location>
        <position position="1"/>
    </location>
</feature>
<dbReference type="PRINTS" id="PR00178">
    <property type="entry name" value="FATTYACIDBP"/>
</dbReference>
<dbReference type="SUPFAM" id="SSF50814">
    <property type="entry name" value="Lipocalins"/>
    <property type="match status" value="1"/>
</dbReference>
<evidence type="ECO:0008006" key="5">
    <source>
        <dbReference type="Google" id="ProtNLM"/>
    </source>
</evidence>
<dbReference type="Proteomes" id="UP001432027">
    <property type="component" value="Unassembled WGS sequence"/>
</dbReference>
<sequence length="157" mass="18032">TRKVSRSNTVQNDLIGEWNLLHSENFDKCLEKLGVETTHREIAHLQSTTLTISQQDNQWTIFAEGAYAIHKTIFEIGKPTQSVRTVDGRIVTSTWTIDRNGKLLKREKNEATGVEMECEMYVKNEILIQKMKCSGVKSRRTYAKSHVCTLRRLSSVF</sequence>
<name>A0AAV5UDA5_9BILA</name>
<dbReference type="CDD" id="cd00742">
    <property type="entry name" value="FABP"/>
    <property type="match status" value="1"/>
</dbReference>
<evidence type="ECO:0000313" key="4">
    <source>
        <dbReference type="Proteomes" id="UP001432027"/>
    </source>
</evidence>
<dbReference type="AlphaFoldDB" id="A0AAV5UDA5"/>